<evidence type="ECO:0000256" key="5">
    <source>
        <dbReference type="SAM" id="MobiDB-lite"/>
    </source>
</evidence>
<reference evidence="8" key="1">
    <citation type="journal article" date="2021" name="J Fungi (Basel)">
        <title>Genomic and Metabolomic Analyses of the Marine Fungus Emericellopsis cladophorae: Insights into Saltwater Adaptability Mechanisms and Its Biosynthetic Potential.</title>
        <authorList>
            <person name="Goncalves M.F.M."/>
            <person name="Hilario S."/>
            <person name="Van de Peer Y."/>
            <person name="Esteves A.C."/>
            <person name="Alves A."/>
        </authorList>
    </citation>
    <scope>NUCLEOTIDE SEQUENCE</scope>
    <source>
        <strain evidence="8">MUM 19.33</strain>
    </source>
</reference>
<dbReference type="GO" id="GO:0007189">
    <property type="term" value="P:adenylate cyclase-activating G protein-coupled receptor signaling pathway"/>
    <property type="evidence" value="ECO:0007669"/>
    <property type="project" value="TreeGrafter"/>
</dbReference>
<feature type="transmembrane region" description="Helical" evidence="6">
    <location>
        <begin position="188"/>
        <end position="210"/>
    </location>
</feature>
<feature type="transmembrane region" description="Helical" evidence="6">
    <location>
        <begin position="222"/>
        <end position="243"/>
    </location>
</feature>
<dbReference type="Proteomes" id="UP001055219">
    <property type="component" value="Unassembled WGS sequence"/>
</dbReference>
<keyword evidence="9" id="KW-1185">Reference proteome</keyword>
<feature type="domain" description="G-protein coupled receptors family 1 profile" evidence="7">
    <location>
        <begin position="128"/>
        <end position="382"/>
    </location>
</feature>
<dbReference type="Pfam" id="PF00001">
    <property type="entry name" value="7tm_1"/>
    <property type="match status" value="1"/>
</dbReference>
<dbReference type="InterPro" id="IPR000276">
    <property type="entry name" value="GPCR_Rhodpsn"/>
</dbReference>
<name>A0A9Q0BHR6_9HYPO</name>
<comment type="caution">
    <text evidence="8">The sequence shown here is derived from an EMBL/GenBank/DDBJ whole genome shotgun (WGS) entry which is preliminary data.</text>
</comment>
<dbReference type="PANTHER" id="PTHR23112">
    <property type="entry name" value="G PROTEIN-COUPLED RECEPTOR 157-RELATED"/>
    <property type="match status" value="1"/>
</dbReference>
<feature type="compositionally biased region" description="Basic and acidic residues" evidence="5">
    <location>
        <begin position="457"/>
        <end position="468"/>
    </location>
</feature>
<feature type="compositionally biased region" description="Polar residues" evidence="5">
    <location>
        <begin position="511"/>
        <end position="520"/>
    </location>
</feature>
<feature type="region of interest" description="Disordered" evidence="5">
    <location>
        <begin position="429"/>
        <end position="528"/>
    </location>
</feature>
<feature type="transmembrane region" description="Helical" evidence="6">
    <location>
        <begin position="23"/>
        <end position="46"/>
    </location>
</feature>
<protein>
    <recommendedName>
        <fullName evidence="7">G-protein coupled receptors family 1 profile domain-containing protein</fullName>
    </recommendedName>
</protein>
<feature type="compositionally biased region" description="Basic and acidic residues" evidence="5">
    <location>
        <begin position="97"/>
        <end position="112"/>
    </location>
</feature>
<keyword evidence="4 6" id="KW-0472">Membrane</keyword>
<dbReference type="GeneID" id="75834280"/>
<dbReference type="EMBL" id="JAGIXG020000003">
    <property type="protein sequence ID" value="KAI6784714.1"/>
    <property type="molecule type" value="Genomic_DNA"/>
</dbReference>
<organism evidence="8 9">
    <name type="scientific">Emericellopsis cladophorae</name>
    <dbReference type="NCBI Taxonomy" id="2686198"/>
    <lineage>
        <taxon>Eukaryota</taxon>
        <taxon>Fungi</taxon>
        <taxon>Dikarya</taxon>
        <taxon>Ascomycota</taxon>
        <taxon>Pezizomycotina</taxon>
        <taxon>Sordariomycetes</taxon>
        <taxon>Hypocreomycetidae</taxon>
        <taxon>Hypocreales</taxon>
        <taxon>Bionectriaceae</taxon>
        <taxon>Emericellopsis</taxon>
    </lineage>
</organism>
<dbReference type="GO" id="GO:0004930">
    <property type="term" value="F:G protein-coupled receptor activity"/>
    <property type="evidence" value="ECO:0007669"/>
    <property type="project" value="InterPro"/>
</dbReference>
<evidence type="ECO:0000313" key="8">
    <source>
        <dbReference type="EMBL" id="KAI6784714.1"/>
    </source>
</evidence>
<dbReference type="PROSITE" id="PS50262">
    <property type="entry name" value="G_PROTEIN_RECEP_F1_2"/>
    <property type="match status" value="1"/>
</dbReference>
<dbReference type="SUPFAM" id="SSF81321">
    <property type="entry name" value="Family A G protein-coupled receptor-like"/>
    <property type="match status" value="1"/>
</dbReference>
<sequence>MVNGQLAESGQSLALTPSLQQGLTAITTMAFVSFFSSSVLFLYLTYKLTWHYVKRPRPRGEGHVVASEQNGKSFQRRVDFALGIDTIFTDGEGDAQQTRERSSGDKDRKSSSNDDDGDAERRQSLRRRTTAATTAAAPKRQPPNQFLILIFNLLMADMHQGVAFFLNAEWLRYDEVRVGTPTCFTQGLFVSTGDLASSCFITLIAVHTYLSVVRRYKMPHRLLYIVIAATWLFVYAISVIPVLATANGAHYGGFFVRAGAWCWMNIAYSNMRLLTHYLFIFIAIAVTSGLYTTIFIHIRREEARAHGAAVTDRTRTVERPSSQLNLAHNPAFLIYPVIYVLCTAPLALGRIASMAGADVPLGYMCFAGAMIASNGMFDCMLFGTTRNVIVFASKHDVDSADTGLATFRFMQAAQQRSFGNMVWVQGGKPHGAGAGGHAEDKTTGGWWSWQRLGGGSDTERTARGDRRPAGTRSVSQESLRGTAAIQMDTVTSVVVEMEHGKDRDQRYPDPSGSTSPSVNSTEKDYGRI</sequence>
<feature type="compositionally biased region" description="Basic and acidic residues" evidence="5">
    <location>
        <begin position="496"/>
        <end position="507"/>
    </location>
</feature>
<dbReference type="RefSeq" id="XP_051365570.1">
    <property type="nucleotide sequence ID" value="XM_051510894.1"/>
</dbReference>
<keyword evidence="3 6" id="KW-1133">Transmembrane helix</keyword>
<dbReference type="InterPro" id="IPR017452">
    <property type="entry name" value="GPCR_Rhodpsn_7TM"/>
</dbReference>
<evidence type="ECO:0000259" key="7">
    <source>
        <dbReference type="PROSITE" id="PS50262"/>
    </source>
</evidence>
<dbReference type="AlphaFoldDB" id="A0A9Q0BHR6"/>
<dbReference type="OrthoDB" id="100006at2759"/>
<evidence type="ECO:0000256" key="1">
    <source>
        <dbReference type="ARBA" id="ARBA00004141"/>
    </source>
</evidence>
<dbReference type="PANTHER" id="PTHR23112:SF37">
    <property type="entry name" value="G PROTEIN-COUPLED RECEPTOR GPR1"/>
    <property type="match status" value="1"/>
</dbReference>
<evidence type="ECO:0000256" key="6">
    <source>
        <dbReference type="SAM" id="Phobius"/>
    </source>
</evidence>
<dbReference type="GO" id="GO:0005886">
    <property type="term" value="C:plasma membrane"/>
    <property type="evidence" value="ECO:0007669"/>
    <property type="project" value="TreeGrafter"/>
</dbReference>
<dbReference type="Gene3D" id="1.20.1070.10">
    <property type="entry name" value="Rhodopsin 7-helix transmembrane proteins"/>
    <property type="match status" value="1"/>
</dbReference>
<gene>
    <name evidence="8" type="ORF">J7T54_007807</name>
</gene>
<reference evidence="8" key="2">
    <citation type="submission" date="2022-07" db="EMBL/GenBank/DDBJ databases">
        <authorList>
            <person name="Goncalves M.F.M."/>
            <person name="Hilario S."/>
            <person name="Van De Peer Y."/>
            <person name="Esteves A.C."/>
            <person name="Alves A."/>
        </authorList>
    </citation>
    <scope>NUCLEOTIDE SEQUENCE</scope>
    <source>
        <strain evidence="8">MUM 19.33</strain>
    </source>
</reference>
<accession>A0A9Q0BHR6</accession>
<evidence type="ECO:0000256" key="2">
    <source>
        <dbReference type="ARBA" id="ARBA00022692"/>
    </source>
</evidence>
<evidence type="ECO:0000256" key="3">
    <source>
        <dbReference type="ARBA" id="ARBA00022989"/>
    </source>
</evidence>
<comment type="subcellular location">
    <subcellularLocation>
        <location evidence="1">Membrane</location>
        <topology evidence="1">Multi-pass membrane protein</topology>
    </subcellularLocation>
</comment>
<feature type="transmembrane region" description="Helical" evidence="6">
    <location>
        <begin position="332"/>
        <end position="349"/>
    </location>
</feature>
<feature type="transmembrane region" description="Helical" evidence="6">
    <location>
        <begin position="277"/>
        <end position="298"/>
    </location>
</feature>
<proteinExistence type="predicted"/>
<dbReference type="CDD" id="cd00637">
    <property type="entry name" value="7tm_classA_rhodopsin-like"/>
    <property type="match status" value="1"/>
</dbReference>
<feature type="transmembrane region" description="Helical" evidence="6">
    <location>
        <begin position="361"/>
        <end position="383"/>
    </location>
</feature>
<feature type="transmembrane region" description="Helical" evidence="6">
    <location>
        <begin position="146"/>
        <end position="168"/>
    </location>
</feature>
<feature type="region of interest" description="Disordered" evidence="5">
    <location>
        <begin position="92"/>
        <end position="138"/>
    </location>
</feature>
<keyword evidence="2 6" id="KW-0812">Transmembrane</keyword>
<evidence type="ECO:0000256" key="4">
    <source>
        <dbReference type="ARBA" id="ARBA00023136"/>
    </source>
</evidence>
<evidence type="ECO:0000313" key="9">
    <source>
        <dbReference type="Proteomes" id="UP001055219"/>
    </source>
</evidence>